<dbReference type="GO" id="GO:0003713">
    <property type="term" value="F:transcription coactivator activity"/>
    <property type="evidence" value="ECO:0007669"/>
    <property type="project" value="TreeGrafter"/>
</dbReference>
<keyword evidence="3" id="KW-0805">Transcription regulation</keyword>
<reference evidence="7 8" key="1">
    <citation type="submission" date="2013-02" db="EMBL/GenBank/DDBJ databases">
        <title>Genome sequence of Candida maltosa Xu316, a potential industrial strain for xylitol and ethanol production.</title>
        <authorList>
            <person name="Yu J."/>
            <person name="Wang Q."/>
            <person name="Geng X."/>
            <person name="Bao W."/>
            <person name="He P."/>
            <person name="Cai J."/>
        </authorList>
    </citation>
    <scope>NUCLEOTIDE SEQUENCE [LARGE SCALE GENOMIC DNA]</scope>
    <source>
        <strain evidence="8">Xu316</strain>
    </source>
</reference>
<evidence type="ECO:0000256" key="3">
    <source>
        <dbReference type="ARBA" id="ARBA00023015"/>
    </source>
</evidence>
<evidence type="ECO:0000313" key="7">
    <source>
        <dbReference type="EMBL" id="EMG46866.1"/>
    </source>
</evidence>
<name>M3IKD1_CANMX</name>
<dbReference type="OrthoDB" id="1232at2759"/>
<feature type="non-terminal residue" evidence="7">
    <location>
        <position position="1"/>
    </location>
</feature>
<dbReference type="AlphaFoldDB" id="M3IKD1"/>
<evidence type="ECO:0000313" key="8">
    <source>
        <dbReference type="Proteomes" id="UP000011777"/>
    </source>
</evidence>
<dbReference type="eggNOG" id="KOG4191">
    <property type="taxonomic scope" value="Eukaryota"/>
</dbReference>
<feature type="compositionally biased region" description="Acidic residues" evidence="6">
    <location>
        <begin position="137"/>
        <end position="149"/>
    </location>
</feature>
<dbReference type="OMA" id="WQEYSSI"/>
<evidence type="ECO:0000256" key="2">
    <source>
        <dbReference type="ARBA" id="ARBA00005330"/>
    </source>
</evidence>
<dbReference type="GO" id="GO:0006357">
    <property type="term" value="P:regulation of transcription by RNA polymerase II"/>
    <property type="evidence" value="ECO:0007669"/>
    <property type="project" value="TreeGrafter"/>
</dbReference>
<accession>M3IKD1</accession>
<evidence type="ECO:0000256" key="4">
    <source>
        <dbReference type="ARBA" id="ARBA00023163"/>
    </source>
</evidence>
<keyword evidence="4" id="KW-0804">Transcription</keyword>
<evidence type="ECO:0000256" key="6">
    <source>
        <dbReference type="SAM" id="MobiDB-lite"/>
    </source>
</evidence>
<dbReference type="PANTHER" id="PTHR13556:SF2">
    <property type="entry name" value="TRANSCRIPTIONAL ADAPTER 3"/>
    <property type="match status" value="1"/>
</dbReference>
<dbReference type="EMBL" id="AOGT01001851">
    <property type="protein sequence ID" value="EMG46866.1"/>
    <property type="molecule type" value="Genomic_DNA"/>
</dbReference>
<feature type="region of interest" description="Disordered" evidence="6">
    <location>
        <begin position="656"/>
        <end position="681"/>
    </location>
</feature>
<organism evidence="7 8">
    <name type="scientific">Candida maltosa (strain Xu316)</name>
    <name type="common">Yeast</name>
    <dbReference type="NCBI Taxonomy" id="1245528"/>
    <lineage>
        <taxon>Eukaryota</taxon>
        <taxon>Fungi</taxon>
        <taxon>Dikarya</taxon>
        <taxon>Ascomycota</taxon>
        <taxon>Saccharomycotina</taxon>
        <taxon>Pichiomycetes</taxon>
        <taxon>Debaryomycetaceae</taxon>
        <taxon>Candida/Lodderomyces clade</taxon>
        <taxon>Candida</taxon>
    </lineage>
</organism>
<protein>
    <submittedName>
        <fullName evidence="7">Uncharacterized protein</fullName>
    </submittedName>
</protein>
<comment type="subcellular location">
    <subcellularLocation>
        <location evidence="1">Nucleus</location>
    </subcellularLocation>
</comment>
<keyword evidence="5" id="KW-0539">Nucleus</keyword>
<dbReference type="Proteomes" id="UP000011777">
    <property type="component" value="Unassembled WGS sequence"/>
</dbReference>
<dbReference type="STRING" id="1245528.M3IKD1"/>
<evidence type="ECO:0000256" key="1">
    <source>
        <dbReference type="ARBA" id="ARBA00004123"/>
    </source>
</evidence>
<dbReference type="GO" id="GO:0000124">
    <property type="term" value="C:SAGA complex"/>
    <property type="evidence" value="ECO:0007669"/>
    <property type="project" value="TreeGrafter"/>
</dbReference>
<dbReference type="PANTHER" id="PTHR13556">
    <property type="entry name" value="TRANSCRIPTIONAL ADAPTER 3-RELATED"/>
    <property type="match status" value="1"/>
</dbReference>
<dbReference type="GO" id="GO:0005634">
    <property type="term" value="C:nucleus"/>
    <property type="evidence" value="ECO:0007669"/>
    <property type="project" value="UniProtKB-SubCell"/>
</dbReference>
<proteinExistence type="inferred from homology"/>
<dbReference type="InterPro" id="IPR019340">
    <property type="entry name" value="Histone_AcTrfase_su3"/>
</dbReference>
<sequence length="681" mass="76825">MSDLPSASTTLDDIITELKLTYDSSVGLLDGDAIRTIPNINTLTNLNKLLKNLWKQLNEVESTDDDILKRIESIKEKEKTEVKVNEKKRTADEMEAEGDDNQEKNVDKIVKEEQLDEQVSKSESKDGETEKEKKDGNDEDDDDDDDDDVPINTAKKRKISAPTESEDVVGSESKIIQKEDATEIKKESEDKPEEERLNSKDDPIPPVQSGTFTQDNDTRLKNPKSEYVEPQTLSAEAIAELGLFSEDNNGLETQGKEYLKKKYGVASYPERDLYELLPGKIPDIDFSKNKPPANQVQFTTFQSYIESYFRPYSSEDIKFLNERNIVPPDFEKQGYDPDVNPFLIPKLGKFYADIWSEEDSTLASKLNSPAYQQPSSDSYKARGSIDSLTDDTLYTEDISCGPLSNRLLSAILSTREGEISDDDEEEETAGRGSSTSRDSNIKQESTEEPVSIIADDEVATQLNSEEDYKVASEVSDFQSVEERLKRELKYIGIFMNLPTNEENKGKTKPSGGRASKKTSASIIDNDEWVKNKEDDEVCAEIRQLQKQLKEVTSRNRANRKKLIPLVEEHIAYQEYSAILEDLDKQVDSSYMKRLKGKGKKKKVDVATPQQQAINSGLRALLEKRGRWIDNIGKLFPPAEKMKRVPSESILVREGTVEAEQNDDENNENGSSAVDILTHKSI</sequence>
<feature type="compositionally biased region" description="Basic and acidic residues" evidence="6">
    <location>
        <begin position="175"/>
        <end position="203"/>
    </location>
</feature>
<comment type="caution">
    <text evidence="7">The sequence shown here is derived from an EMBL/GenBank/DDBJ whole genome shotgun (WGS) entry which is preliminary data.</text>
</comment>
<dbReference type="Pfam" id="PF10198">
    <property type="entry name" value="Ada3"/>
    <property type="match status" value="1"/>
</dbReference>
<feature type="compositionally biased region" description="Basic and acidic residues" evidence="6">
    <location>
        <begin position="101"/>
        <end position="136"/>
    </location>
</feature>
<keyword evidence="8" id="KW-1185">Reference proteome</keyword>
<feature type="region of interest" description="Disordered" evidence="6">
    <location>
        <begin position="83"/>
        <end position="228"/>
    </location>
</feature>
<feature type="region of interest" description="Disordered" evidence="6">
    <location>
        <begin position="416"/>
        <end position="454"/>
    </location>
</feature>
<dbReference type="HOGENOM" id="CLU_016102_1_0_1"/>
<feature type="compositionally biased region" description="Basic and acidic residues" evidence="6">
    <location>
        <begin position="83"/>
        <end position="92"/>
    </location>
</feature>
<gene>
    <name evidence="7" type="ORF">G210_2875</name>
</gene>
<feature type="compositionally biased region" description="Basic and acidic residues" evidence="6">
    <location>
        <begin position="216"/>
        <end position="227"/>
    </location>
</feature>
<feature type="region of interest" description="Disordered" evidence="6">
    <location>
        <begin position="500"/>
        <end position="519"/>
    </location>
</feature>
<evidence type="ECO:0000256" key="5">
    <source>
        <dbReference type="ARBA" id="ARBA00023242"/>
    </source>
</evidence>
<comment type="similarity">
    <text evidence="2">Belongs to the NGG1 family.</text>
</comment>